<accession>A0AAJ0HFC5</accession>
<evidence type="ECO:0000313" key="4">
    <source>
        <dbReference type="Proteomes" id="UP001275084"/>
    </source>
</evidence>
<feature type="region of interest" description="Disordered" evidence="1">
    <location>
        <begin position="1"/>
        <end position="37"/>
    </location>
</feature>
<protein>
    <submittedName>
        <fullName evidence="3">Uncharacterized protein</fullName>
    </submittedName>
</protein>
<keyword evidence="2" id="KW-0472">Membrane</keyword>
<gene>
    <name evidence="3" type="ORF">B0T25DRAFT_548975</name>
</gene>
<reference evidence="3" key="1">
    <citation type="journal article" date="2023" name="Mol. Phylogenet. Evol.">
        <title>Genome-scale phylogeny and comparative genomics of the fungal order Sordariales.</title>
        <authorList>
            <person name="Hensen N."/>
            <person name="Bonometti L."/>
            <person name="Westerberg I."/>
            <person name="Brannstrom I.O."/>
            <person name="Guillou S."/>
            <person name="Cros-Aarteil S."/>
            <person name="Calhoun S."/>
            <person name="Haridas S."/>
            <person name="Kuo A."/>
            <person name="Mondo S."/>
            <person name="Pangilinan J."/>
            <person name="Riley R."/>
            <person name="LaButti K."/>
            <person name="Andreopoulos B."/>
            <person name="Lipzen A."/>
            <person name="Chen C."/>
            <person name="Yan M."/>
            <person name="Daum C."/>
            <person name="Ng V."/>
            <person name="Clum A."/>
            <person name="Steindorff A."/>
            <person name="Ohm R.A."/>
            <person name="Martin F."/>
            <person name="Silar P."/>
            <person name="Natvig D.O."/>
            <person name="Lalanne C."/>
            <person name="Gautier V."/>
            <person name="Ament-Velasquez S.L."/>
            <person name="Kruys A."/>
            <person name="Hutchinson M.I."/>
            <person name="Powell A.J."/>
            <person name="Barry K."/>
            <person name="Miller A.N."/>
            <person name="Grigoriev I.V."/>
            <person name="Debuchy R."/>
            <person name="Gladieux P."/>
            <person name="Hiltunen Thoren M."/>
            <person name="Johannesson H."/>
        </authorList>
    </citation>
    <scope>NUCLEOTIDE SEQUENCE</scope>
    <source>
        <strain evidence="3">CBS 955.72</strain>
    </source>
</reference>
<dbReference type="Proteomes" id="UP001275084">
    <property type="component" value="Unassembled WGS sequence"/>
</dbReference>
<keyword evidence="4" id="KW-1185">Reference proteome</keyword>
<evidence type="ECO:0000256" key="1">
    <source>
        <dbReference type="SAM" id="MobiDB-lite"/>
    </source>
</evidence>
<comment type="caution">
    <text evidence="3">The sequence shown here is derived from an EMBL/GenBank/DDBJ whole genome shotgun (WGS) entry which is preliminary data.</text>
</comment>
<proteinExistence type="predicted"/>
<evidence type="ECO:0000313" key="3">
    <source>
        <dbReference type="EMBL" id="KAK3349799.1"/>
    </source>
</evidence>
<name>A0AAJ0HFC5_9PEZI</name>
<evidence type="ECO:0000256" key="2">
    <source>
        <dbReference type="SAM" id="Phobius"/>
    </source>
</evidence>
<sequence>MRRCRGRRDREGRRVFRPLGGKTKEKAHGSISMDPTPPCGLMPKVFPLCSSTTAASSDTGPPYVTASIASTRQCRKKRQEGSHTTLPLSIDNSRQQTADTQDSEQQQSWHSHLSPPPRPATLLFFSFSLSFSLCVCAAVWIGPSTQRRNRRKPRHVSLPSPHLTSPPRRISTTLGR</sequence>
<organism evidence="3 4">
    <name type="scientific">Lasiosphaeria hispida</name>
    <dbReference type="NCBI Taxonomy" id="260671"/>
    <lineage>
        <taxon>Eukaryota</taxon>
        <taxon>Fungi</taxon>
        <taxon>Dikarya</taxon>
        <taxon>Ascomycota</taxon>
        <taxon>Pezizomycotina</taxon>
        <taxon>Sordariomycetes</taxon>
        <taxon>Sordariomycetidae</taxon>
        <taxon>Sordariales</taxon>
        <taxon>Lasiosphaeriaceae</taxon>
        <taxon>Lasiosphaeria</taxon>
    </lineage>
</organism>
<keyword evidence="2" id="KW-0812">Transmembrane</keyword>
<keyword evidence="2" id="KW-1133">Transmembrane helix</keyword>
<feature type="region of interest" description="Disordered" evidence="1">
    <location>
        <begin position="69"/>
        <end position="115"/>
    </location>
</feature>
<feature type="compositionally biased region" description="Polar residues" evidence="1">
    <location>
        <begin position="82"/>
        <end position="111"/>
    </location>
</feature>
<reference evidence="3" key="2">
    <citation type="submission" date="2023-06" db="EMBL/GenBank/DDBJ databases">
        <authorList>
            <consortium name="Lawrence Berkeley National Laboratory"/>
            <person name="Haridas S."/>
            <person name="Hensen N."/>
            <person name="Bonometti L."/>
            <person name="Westerberg I."/>
            <person name="Brannstrom I.O."/>
            <person name="Guillou S."/>
            <person name="Cros-Aarteil S."/>
            <person name="Calhoun S."/>
            <person name="Kuo A."/>
            <person name="Mondo S."/>
            <person name="Pangilinan J."/>
            <person name="Riley R."/>
            <person name="Labutti K."/>
            <person name="Andreopoulos B."/>
            <person name="Lipzen A."/>
            <person name="Chen C."/>
            <person name="Yanf M."/>
            <person name="Daum C."/>
            <person name="Ng V."/>
            <person name="Clum A."/>
            <person name="Steindorff A."/>
            <person name="Ohm R."/>
            <person name="Martin F."/>
            <person name="Silar P."/>
            <person name="Natvig D."/>
            <person name="Lalanne C."/>
            <person name="Gautier V."/>
            <person name="Ament-Velasquez S.L."/>
            <person name="Kruys A."/>
            <person name="Hutchinson M.I."/>
            <person name="Powell A.J."/>
            <person name="Barry K."/>
            <person name="Miller A.N."/>
            <person name="Grigoriev I.V."/>
            <person name="Debuchy R."/>
            <person name="Gladieux P."/>
            <person name="Thoren M.H."/>
            <person name="Johannesson H."/>
        </authorList>
    </citation>
    <scope>NUCLEOTIDE SEQUENCE</scope>
    <source>
        <strain evidence="3">CBS 955.72</strain>
    </source>
</reference>
<feature type="transmembrane region" description="Helical" evidence="2">
    <location>
        <begin position="122"/>
        <end position="142"/>
    </location>
</feature>
<dbReference type="EMBL" id="JAUIQD010000005">
    <property type="protein sequence ID" value="KAK3349799.1"/>
    <property type="molecule type" value="Genomic_DNA"/>
</dbReference>
<dbReference type="AlphaFoldDB" id="A0AAJ0HFC5"/>
<feature type="region of interest" description="Disordered" evidence="1">
    <location>
        <begin position="146"/>
        <end position="176"/>
    </location>
</feature>